<reference evidence="1" key="1">
    <citation type="journal article" date="2014" name="Front. Microbiol.">
        <title>High frequency of phylogenetically diverse reductive dehalogenase-homologous genes in deep subseafloor sedimentary metagenomes.</title>
        <authorList>
            <person name="Kawai M."/>
            <person name="Futagami T."/>
            <person name="Toyoda A."/>
            <person name="Takaki Y."/>
            <person name="Nishi S."/>
            <person name="Hori S."/>
            <person name="Arai W."/>
            <person name="Tsubouchi T."/>
            <person name="Morono Y."/>
            <person name="Uchiyama I."/>
            <person name="Ito T."/>
            <person name="Fujiyama A."/>
            <person name="Inagaki F."/>
            <person name="Takami H."/>
        </authorList>
    </citation>
    <scope>NUCLEOTIDE SEQUENCE</scope>
    <source>
        <strain evidence="1">Expedition CK06-06</strain>
    </source>
</reference>
<sequence length="70" mass="8354">PVKIFIIPTDEELVFVEDVVALLEGTYDIHTNFKYTFQKEDYKNLMREKAFEKEYKEKPGLLKIKANRNN</sequence>
<evidence type="ECO:0000313" key="1">
    <source>
        <dbReference type="EMBL" id="GAI90139.1"/>
    </source>
</evidence>
<proteinExistence type="predicted"/>
<feature type="non-terminal residue" evidence="1">
    <location>
        <position position="1"/>
    </location>
</feature>
<comment type="caution">
    <text evidence="1">The sequence shown here is derived from an EMBL/GenBank/DDBJ whole genome shotgun (WGS) entry which is preliminary data.</text>
</comment>
<gene>
    <name evidence="1" type="ORF">S12H4_32387</name>
</gene>
<dbReference type="AlphaFoldDB" id="X1UCS8"/>
<organism evidence="1">
    <name type="scientific">marine sediment metagenome</name>
    <dbReference type="NCBI Taxonomy" id="412755"/>
    <lineage>
        <taxon>unclassified sequences</taxon>
        <taxon>metagenomes</taxon>
        <taxon>ecological metagenomes</taxon>
    </lineage>
</organism>
<protein>
    <submittedName>
        <fullName evidence="1">Uncharacterized protein</fullName>
    </submittedName>
</protein>
<dbReference type="EMBL" id="BARW01018991">
    <property type="protein sequence ID" value="GAI90139.1"/>
    <property type="molecule type" value="Genomic_DNA"/>
</dbReference>
<accession>X1UCS8</accession>
<name>X1UCS8_9ZZZZ</name>